<sequence>MALQETTLDTLTRERAPAETYRVEIHALDAGWYVVRLHHAEGVKELVDDTGRARRFTGTQWVSRALRPLGFTSAVLTHADTQDEMINAPMRPVSAEQRLASGMRVAFRT</sequence>
<comment type="caution">
    <text evidence="1">The sequence shown here is derived from an EMBL/GenBank/DDBJ whole genome shotgun (WGS) entry which is preliminary data.</text>
</comment>
<protein>
    <submittedName>
        <fullName evidence="1">Uncharacterized protein</fullName>
    </submittedName>
</protein>
<gene>
    <name evidence="1" type="ORF">GEV37_13440</name>
</gene>
<name>A0ABS8DUW2_9GAMM</name>
<accession>A0ABS8DUW2</accession>
<proteinExistence type="predicted"/>
<dbReference type="InterPro" id="IPR045508">
    <property type="entry name" value="DUF6482"/>
</dbReference>
<organism evidence="1 2">
    <name type="scientific">Vreelandella malpeensis</name>
    <dbReference type="NCBI Taxonomy" id="1172368"/>
    <lineage>
        <taxon>Bacteria</taxon>
        <taxon>Pseudomonadati</taxon>
        <taxon>Pseudomonadota</taxon>
        <taxon>Gammaproteobacteria</taxon>
        <taxon>Oceanospirillales</taxon>
        <taxon>Halomonadaceae</taxon>
        <taxon>Vreelandella</taxon>
    </lineage>
</organism>
<dbReference type="RefSeq" id="WP_227390777.1">
    <property type="nucleotide sequence ID" value="NZ_JBHSCJ010000002.1"/>
</dbReference>
<keyword evidence="2" id="KW-1185">Reference proteome</keyword>
<dbReference type="Proteomes" id="UP001319882">
    <property type="component" value="Unassembled WGS sequence"/>
</dbReference>
<dbReference type="Pfam" id="PF20090">
    <property type="entry name" value="DUF6482"/>
    <property type="match status" value="1"/>
</dbReference>
<evidence type="ECO:0000313" key="2">
    <source>
        <dbReference type="Proteomes" id="UP001319882"/>
    </source>
</evidence>
<dbReference type="EMBL" id="WHVL01000005">
    <property type="protein sequence ID" value="MCB8890117.1"/>
    <property type="molecule type" value="Genomic_DNA"/>
</dbReference>
<reference evidence="1 2" key="1">
    <citation type="journal article" date="2021" name="Sci. Rep.">
        <title>Genome analysis of a halophilic bacterium Halomonas malpeensis YU-PRIM-29(T) reveals its exopolysaccharide and pigment producing capabilities.</title>
        <authorList>
            <person name="Athmika"/>
            <person name="Ghate S.D."/>
            <person name="Arun A.B."/>
            <person name="Rao S.S."/>
            <person name="Kumar S.T.A."/>
            <person name="Kandiyil M.K."/>
            <person name="Saptami K."/>
            <person name="Rekha P.D."/>
        </authorList>
    </citation>
    <scope>NUCLEOTIDE SEQUENCE [LARGE SCALE GENOMIC DNA]</scope>
    <source>
        <strain evidence="2">prim 29</strain>
    </source>
</reference>
<evidence type="ECO:0000313" key="1">
    <source>
        <dbReference type="EMBL" id="MCB8890117.1"/>
    </source>
</evidence>